<evidence type="ECO:0000313" key="1">
    <source>
        <dbReference type="EMBL" id="RKR73124.1"/>
    </source>
</evidence>
<proteinExistence type="predicted"/>
<dbReference type="AlphaFoldDB" id="A0A495IAU1"/>
<accession>A0A495IAU1</accession>
<evidence type="ECO:0000313" key="2">
    <source>
        <dbReference type="Proteomes" id="UP000280008"/>
    </source>
</evidence>
<organism evidence="1 2">
    <name type="scientific">Frondihabitans australicus</name>
    <dbReference type="NCBI Taxonomy" id="386892"/>
    <lineage>
        <taxon>Bacteria</taxon>
        <taxon>Bacillati</taxon>
        <taxon>Actinomycetota</taxon>
        <taxon>Actinomycetes</taxon>
        <taxon>Micrococcales</taxon>
        <taxon>Microbacteriaceae</taxon>
        <taxon>Frondihabitans</taxon>
    </lineage>
</organism>
<dbReference type="RefSeq" id="WP_170159806.1">
    <property type="nucleotide sequence ID" value="NZ_RBKS01000001.1"/>
</dbReference>
<comment type="caution">
    <text evidence="1">The sequence shown here is derived from an EMBL/GenBank/DDBJ whole genome shotgun (WGS) entry which is preliminary data.</text>
</comment>
<reference evidence="1 2" key="1">
    <citation type="submission" date="2018-10" db="EMBL/GenBank/DDBJ databases">
        <title>Sequencing the genomes of 1000 actinobacteria strains.</title>
        <authorList>
            <person name="Klenk H.-P."/>
        </authorList>
    </citation>
    <scope>NUCLEOTIDE SEQUENCE [LARGE SCALE GENOMIC DNA]</scope>
    <source>
        <strain evidence="1 2">DSM 17894</strain>
    </source>
</reference>
<keyword evidence="2" id="KW-1185">Reference proteome</keyword>
<dbReference type="Proteomes" id="UP000280008">
    <property type="component" value="Unassembled WGS sequence"/>
</dbReference>
<name>A0A495IAU1_9MICO</name>
<dbReference type="Pfam" id="PF14106">
    <property type="entry name" value="DUF4279"/>
    <property type="match status" value="1"/>
</dbReference>
<dbReference type="InterPro" id="IPR025459">
    <property type="entry name" value="DUF4279"/>
</dbReference>
<sequence length="175" mass="19806">MSDDDEADPPADDRIRVSFEITSEVLSAADITSILGTDPDRSWSIGEPWPWPPDYNPPPELGATSDRVRRFSRWSVFSTLSSRDLEWDHLDDLYTRHAPALENVARLPAEPYRALSIVRYFDGRAFQSHGGGVSAEWVALLGRIGAEIDLDQYVLQDGPDDDWPWPSERARRPRA</sequence>
<protein>
    <submittedName>
        <fullName evidence="1">Uncharacterized protein DUF4279</fullName>
    </submittedName>
</protein>
<gene>
    <name evidence="1" type="ORF">C8E83_0210</name>
</gene>
<dbReference type="EMBL" id="RBKS01000001">
    <property type="protein sequence ID" value="RKR73124.1"/>
    <property type="molecule type" value="Genomic_DNA"/>
</dbReference>